<dbReference type="Proteomes" id="UP000316388">
    <property type="component" value="Unassembled WGS sequence"/>
</dbReference>
<dbReference type="InterPro" id="IPR003607">
    <property type="entry name" value="HD/PDEase_dom"/>
</dbReference>
<organism evidence="2 3">
    <name type="scientific">Tepidimonas fonticaldi</name>
    <dbReference type="NCBI Taxonomy" id="1101373"/>
    <lineage>
        <taxon>Bacteria</taxon>
        <taxon>Pseudomonadati</taxon>
        <taxon>Pseudomonadota</taxon>
        <taxon>Betaproteobacteria</taxon>
        <taxon>Burkholderiales</taxon>
        <taxon>Tepidimonas</taxon>
    </lineage>
</organism>
<sequence>MLKRIHVEDVRLGMFIHGFAGSWLDHPFWRNRFLLEDPADLARIRASAVREVWIDVSQGADVPPEAPVAEAVDAPQDIAPLQAYDERVQRLLEPVSQSVELQRAARLLASARGAVKDMFQDARMGRAIDRQVMRAVADDIADSVTRNAGALISLARVKTADEYTYMHSVAVCALMVALARQLGLPDDETRAAGFAGLLHDVGKADIPLEILNKPGRLTDEEFAIVREHPRKGWERLRAAGIEDAVALDVCLHHHERYDGTGYPDRLAGEGISLVARMGAVCDVYDAITSNRPYKAGWDPAESLKRMASWKGHFDERVFQAFVRSLGIYPVGSLVRLSNGRLAVVVEPSPRSLLKPVVKTVFSTRSGERVVPERIDLSAPGCTVQVVQREDPAQWKIPDLDEIWSGIPGLGRG</sequence>
<dbReference type="EC" id="3.1.4.52" evidence="2"/>
<proteinExistence type="predicted"/>
<evidence type="ECO:0000259" key="1">
    <source>
        <dbReference type="PROSITE" id="PS51832"/>
    </source>
</evidence>
<dbReference type="Gene3D" id="1.10.3210.10">
    <property type="entry name" value="Hypothetical protein af1432"/>
    <property type="match status" value="1"/>
</dbReference>
<dbReference type="CDD" id="cd00077">
    <property type="entry name" value="HDc"/>
    <property type="match status" value="1"/>
</dbReference>
<comment type="caution">
    <text evidence="2">The sequence shown here is derived from an EMBL/GenBank/DDBJ whole genome shotgun (WGS) entry which is preliminary data.</text>
</comment>
<dbReference type="SMART" id="SM00471">
    <property type="entry name" value="HDc"/>
    <property type="match status" value="1"/>
</dbReference>
<dbReference type="Pfam" id="PF11871">
    <property type="entry name" value="DUF3391"/>
    <property type="match status" value="1"/>
</dbReference>
<reference evidence="2 3" key="1">
    <citation type="submission" date="2019-07" db="EMBL/GenBank/DDBJ databases">
        <title>Tepidimonas fonticaldi AT-A2 draft genome.</title>
        <authorList>
            <person name="Da Costa M.S."/>
            <person name="Froufe H.J.C."/>
            <person name="Egas C."/>
            <person name="Albuquerque L."/>
        </authorList>
    </citation>
    <scope>NUCLEOTIDE SEQUENCE [LARGE SCALE GENOMIC DNA]</scope>
    <source>
        <strain evidence="2 3">AT-A2</strain>
    </source>
</reference>
<dbReference type="PANTHER" id="PTHR43155">
    <property type="entry name" value="CYCLIC DI-GMP PHOSPHODIESTERASE PA4108-RELATED"/>
    <property type="match status" value="1"/>
</dbReference>
<dbReference type="InterPro" id="IPR006675">
    <property type="entry name" value="HDIG_dom"/>
</dbReference>
<dbReference type="PANTHER" id="PTHR43155:SF2">
    <property type="entry name" value="CYCLIC DI-GMP PHOSPHODIESTERASE PA4108"/>
    <property type="match status" value="1"/>
</dbReference>
<accession>A0A554XNQ9</accession>
<protein>
    <submittedName>
        <fullName evidence="2">Cyclic di-GMP phosphodiesterase response regulator RpfG</fullName>
        <ecNumber evidence="2">3.1.4.52</ecNumber>
    </submittedName>
</protein>
<dbReference type="InterPro" id="IPR037522">
    <property type="entry name" value="HD_GYP_dom"/>
</dbReference>
<evidence type="ECO:0000313" key="2">
    <source>
        <dbReference type="EMBL" id="TSE37449.1"/>
    </source>
</evidence>
<dbReference type="PROSITE" id="PS51832">
    <property type="entry name" value="HD_GYP"/>
    <property type="match status" value="1"/>
</dbReference>
<name>A0A554XNQ9_9BURK</name>
<keyword evidence="2" id="KW-0378">Hydrolase</keyword>
<dbReference type="RefSeq" id="WP_143968604.1">
    <property type="nucleotide sequence ID" value="NZ_VJOO01000006.1"/>
</dbReference>
<feature type="domain" description="HD-GYP" evidence="1">
    <location>
        <begin position="142"/>
        <end position="337"/>
    </location>
</feature>
<dbReference type="InterPro" id="IPR021812">
    <property type="entry name" value="DUF3391"/>
</dbReference>
<dbReference type="NCBIfam" id="TIGR00277">
    <property type="entry name" value="HDIG"/>
    <property type="match status" value="1"/>
</dbReference>
<dbReference type="SUPFAM" id="SSF109604">
    <property type="entry name" value="HD-domain/PDEase-like"/>
    <property type="match status" value="1"/>
</dbReference>
<dbReference type="AlphaFoldDB" id="A0A554XNQ9"/>
<dbReference type="Pfam" id="PF13487">
    <property type="entry name" value="HD_5"/>
    <property type="match status" value="1"/>
</dbReference>
<dbReference type="GO" id="GO:0071111">
    <property type="term" value="F:cyclic-guanylate-specific phosphodiesterase activity"/>
    <property type="evidence" value="ECO:0007669"/>
    <property type="project" value="UniProtKB-EC"/>
</dbReference>
<evidence type="ECO:0000313" key="3">
    <source>
        <dbReference type="Proteomes" id="UP000316388"/>
    </source>
</evidence>
<dbReference type="EMBL" id="VJOO01000006">
    <property type="protein sequence ID" value="TSE37449.1"/>
    <property type="molecule type" value="Genomic_DNA"/>
</dbReference>
<gene>
    <name evidence="2" type="primary">rpfG_2</name>
    <name evidence="2" type="ORF">Tfont_00964</name>
</gene>